<dbReference type="RefSeq" id="XP_041186119.1">
    <property type="nucleotide sequence ID" value="XM_041333706.1"/>
</dbReference>
<dbReference type="Proteomes" id="UP000807769">
    <property type="component" value="Unassembled WGS sequence"/>
</dbReference>
<comment type="caution">
    <text evidence="2">The sequence shown here is derived from an EMBL/GenBank/DDBJ whole genome shotgun (WGS) entry which is preliminary data.</text>
</comment>
<proteinExistence type="predicted"/>
<keyword evidence="3" id="KW-1185">Reference proteome</keyword>
<dbReference type="EMBL" id="JABBWG010000091">
    <property type="protein sequence ID" value="KAG1801784.1"/>
    <property type="molecule type" value="Genomic_DNA"/>
</dbReference>
<sequence length="123" mass="13872">MSHLSRTQSTSDSDDSWDREPNIEPVAIPGPSASKGDLMEALKVLQVQVQKLIEDNCTLHEENKVLIAEKPKHKCHAEAPDELLAHEQMIMLYAHKYSMTVEMFPNAELLSKQCPENLTPFDS</sequence>
<dbReference type="GeneID" id="64627723"/>
<accession>A0A9P7J470</accession>
<name>A0A9P7J470_9AGAM</name>
<dbReference type="AlphaFoldDB" id="A0A9P7J470"/>
<evidence type="ECO:0000256" key="1">
    <source>
        <dbReference type="SAM" id="MobiDB-lite"/>
    </source>
</evidence>
<organism evidence="2 3">
    <name type="scientific">Suillus subaureus</name>
    <dbReference type="NCBI Taxonomy" id="48587"/>
    <lineage>
        <taxon>Eukaryota</taxon>
        <taxon>Fungi</taxon>
        <taxon>Dikarya</taxon>
        <taxon>Basidiomycota</taxon>
        <taxon>Agaricomycotina</taxon>
        <taxon>Agaricomycetes</taxon>
        <taxon>Agaricomycetidae</taxon>
        <taxon>Boletales</taxon>
        <taxon>Suillineae</taxon>
        <taxon>Suillaceae</taxon>
        <taxon>Suillus</taxon>
    </lineage>
</organism>
<dbReference type="OrthoDB" id="2682074at2759"/>
<reference evidence="2" key="1">
    <citation type="journal article" date="2020" name="New Phytol.">
        <title>Comparative genomics reveals dynamic genome evolution in host specialist ectomycorrhizal fungi.</title>
        <authorList>
            <person name="Lofgren L.A."/>
            <person name="Nguyen N.H."/>
            <person name="Vilgalys R."/>
            <person name="Ruytinx J."/>
            <person name="Liao H.L."/>
            <person name="Branco S."/>
            <person name="Kuo A."/>
            <person name="LaButti K."/>
            <person name="Lipzen A."/>
            <person name="Andreopoulos W."/>
            <person name="Pangilinan J."/>
            <person name="Riley R."/>
            <person name="Hundley H."/>
            <person name="Na H."/>
            <person name="Barry K."/>
            <person name="Grigoriev I.V."/>
            <person name="Stajich J.E."/>
            <person name="Kennedy P.G."/>
        </authorList>
    </citation>
    <scope>NUCLEOTIDE SEQUENCE</scope>
    <source>
        <strain evidence="2">MN1</strain>
    </source>
</reference>
<gene>
    <name evidence="2" type="ORF">BJ212DRAFT_1305017</name>
</gene>
<evidence type="ECO:0000313" key="2">
    <source>
        <dbReference type="EMBL" id="KAG1801784.1"/>
    </source>
</evidence>
<protein>
    <submittedName>
        <fullName evidence="2">Uncharacterized protein</fullName>
    </submittedName>
</protein>
<feature type="region of interest" description="Disordered" evidence="1">
    <location>
        <begin position="1"/>
        <end position="34"/>
    </location>
</feature>
<evidence type="ECO:0000313" key="3">
    <source>
        <dbReference type="Proteomes" id="UP000807769"/>
    </source>
</evidence>